<dbReference type="Pfam" id="PF11969">
    <property type="entry name" value="DcpS_C"/>
    <property type="match status" value="1"/>
</dbReference>
<dbReference type="Pfam" id="PF16278">
    <property type="entry name" value="zf-C2HE"/>
    <property type="match status" value="1"/>
</dbReference>
<dbReference type="GO" id="GO:1990165">
    <property type="term" value="F:single-strand break-containing DNA binding"/>
    <property type="evidence" value="ECO:0007669"/>
    <property type="project" value="TreeGrafter"/>
</dbReference>
<dbReference type="EMBL" id="JARPMG010000006">
    <property type="protein sequence ID" value="KAJ8099660.1"/>
    <property type="molecule type" value="Genomic_DNA"/>
</dbReference>
<evidence type="ECO:0000256" key="1">
    <source>
        <dbReference type="SAM" id="MobiDB-lite"/>
    </source>
</evidence>
<sequence>MAEPNPSDMSSGVKRNAFSVLMASAKKSKPSHREPTSKSAPGSHASFRDALGPLVQNPESAVRTGEVIKYTNDYVLIHDKFPKASVHLLILPRDPTRTKLHPFQALCPHVSKVSETEEFYDQMSKVVRDCEDVAINQLEEQHGRKFTTEDLKVGIHSAPSMSNLHIHVISVDNYSEKLKNKKHYNTFNTPFFVSFDELRSITSDDARIKNGPVYCVQIANTSDLICWRCEKNFQNQFKKLKDHLEEEFNLWKKEKAVA</sequence>
<dbReference type="GO" id="GO:0033699">
    <property type="term" value="F:DNA 5'-adenosine monophosphate hydrolase activity"/>
    <property type="evidence" value="ECO:0007669"/>
    <property type="project" value="TreeGrafter"/>
</dbReference>
<reference evidence="3" key="1">
    <citation type="submission" date="2023-03" db="EMBL/GenBank/DDBJ databases">
        <title>Near-Complete genome sequence of Lipomyces tetrasporous NRRL Y-64009, an oleaginous yeast capable of growing on lignocellulosic hydrolysates.</title>
        <authorList>
            <consortium name="Lawrence Berkeley National Laboratory"/>
            <person name="Jagtap S.S."/>
            <person name="Liu J.-J."/>
            <person name="Walukiewicz H.E."/>
            <person name="Pangilinan J."/>
            <person name="Lipzen A."/>
            <person name="Ahrendt S."/>
            <person name="Koriabine M."/>
            <person name="Cobaugh K."/>
            <person name="Salamov A."/>
            <person name="Yoshinaga Y."/>
            <person name="Ng V."/>
            <person name="Daum C."/>
            <person name="Grigoriev I.V."/>
            <person name="Slininger P.J."/>
            <person name="Dien B.S."/>
            <person name="Jin Y.-S."/>
            <person name="Rao C.V."/>
        </authorList>
    </citation>
    <scope>NUCLEOTIDE SEQUENCE</scope>
    <source>
        <strain evidence="3">NRRL Y-64009</strain>
    </source>
</reference>
<organism evidence="3 4">
    <name type="scientific">Lipomyces tetrasporus</name>
    <dbReference type="NCBI Taxonomy" id="54092"/>
    <lineage>
        <taxon>Eukaryota</taxon>
        <taxon>Fungi</taxon>
        <taxon>Dikarya</taxon>
        <taxon>Ascomycota</taxon>
        <taxon>Saccharomycotina</taxon>
        <taxon>Lipomycetes</taxon>
        <taxon>Lipomycetales</taxon>
        <taxon>Lipomycetaceae</taxon>
        <taxon>Lipomyces</taxon>
    </lineage>
</organism>
<accession>A0AAD7QQY4</accession>
<dbReference type="GeneID" id="80884485"/>
<dbReference type="RefSeq" id="XP_056043110.1">
    <property type="nucleotide sequence ID" value="XM_056189319.1"/>
</dbReference>
<dbReference type="PANTHER" id="PTHR12486:SF4">
    <property type="entry name" value="APRATAXIN"/>
    <property type="match status" value="1"/>
</dbReference>
<dbReference type="GO" id="GO:0003697">
    <property type="term" value="F:single-stranded DNA binding"/>
    <property type="evidence" value="ECO:0007669"/>
    <property type="project" value="TreeGrafter"/>
</dbReference>
<comment type="caution">
    <text evidence="3">The sequence shown here is derived from an EMBL/GenBank/DDBJ whole genome shotgun (WGS) entry which is preliminary data.</text>
</comment>
<dbReference type="GO" id="GO:0000012">
    <property type="term" value="P:single strand break repair"/>
    <property type="evidence" value="ECO:0007669"/>
    <property type="project" value="TreeGrafter"/>
</dbReference>
<dbReference type="InterPro" id="IPR036265">
    <property type="entry name" value="HIT-like_sf"/>
</dbReference>
<name>A0AAD7QQY4_9ASCO</name>
<evidence type="ECO:0000313" key="3">
    <source>
        <dbReference type="EMBL" id="KAJ8099660.1"/>
    </source>
</evidence>
<dbReference type="Gene3D" id="3.30.428.10">
    <property type="entry name" value="HIT-like"/>
    <property type="match status" value="1"/>
</dbReference>
<evidence type="ECO:0000313" key="4">
    <source>
        <dbReference type="Proteomes" id="UP001217417"/>
    </source>
</evidence>
<dbReference type="AlphaFoldDB" id="A0AAD7QQY4"/>
<dbReference type="InterPro" id="IPR032566">
    <property type="entry name" value="Znf-C2HE"/>
</dbReference>
<evidence type="ECO:0000259" key="2">
    <source>
        <dbReference type="Pfam" id="PF16278"/>
    </source>
</evidence>
<dbReference type="PANTHER" id="PTHR12486">
    <property type="entry name" value="APRATAXIN-RELATED"/>
    <property type="match status" value="1"/>
</dbReference>
<keyword evidence="4" id="KW-1185">Reference proteome</keyword>
<proteinExistence type="predicted"/>
<gene>
    <name evidence="3" type="ORF">POJ06DRAFT_268544</name>
</gene>
<feature type="region of interest" description="Disordered" evidence="1">
    <location>
        <begin position="20"/>
        <end position="58"/>
    </location>
</feature>
<protein>
    <submittedName>
        <fullName evidence="3">HIT-like domain-containing protein</fullName>
    </submittedName>
</protein>
<feature type="domain" description="Aprataxin C2HE/C2H2/C2HC zinc finger" evidence="2">
    <location>
        <begin position="188"/>
        <end position="249"/>
    </location>
</feature>
<dbReference type="GO" id="GO:0005634">
    <property type="term" value="C:nucleus"/>
    <property type="evidence" value="ECO:0007669"/>
    <property type="project" value="TreeGrafter"/>
</dbReference>
<dbReference type="SUPFAM" id="SSF54197">
    <property type="entry name" value="HIT-like"/>
    <property type="match status" value="1"/>
</dbReference>
<dbReference type="GO" id="GO:0030983">
    <property type="term" value="F:mismatched DNA binding"/>
    <property type="evidence" value="ECO:0007669"/>
    <property type="project" value="TreeGrafter"/>
</dbReference>
<dbReference type="GO" id="GO:0003725">
    <property type="term" value="F:double-stranded RNA binding"/>
    <property type="evidence" value="ECO:0007669"/>
    <property type="project" value="TreeGrafter"/>
</dbReference>
<dbReference type="Proteomes" id="UP001217417">
    <property type="component" value="Unassembled WGS sequence"/>
</dbReference>